<name>A0A6J6BEF2_9ZZZZ</name>
<protein>
    <submittedName>
        <fullName evidence="1">Unannotated protein</fullName>
    </submittedName>
</protein>
<dbReference type="Gene3D" id="3.40.50.2000">
    <property type="entry name" value="Glycogen Phosphorylase B"/>
    <property type="match status" value="2"/>
</dbReference>
<proteinExistence type="predicted"/>
<accession>A0A6J6BEF2</accession>
<dbReference type="EMBL" id="CAEZSH010000046">
    <property type="protein sequence ID" value="CAB4536769.1"/>
    <property type="molecule type" value="Genomic_DNA"/>
</dbReference>
<reference evidence="1" key="1">
    <citation type="submission" date="2020-05" db="EMBL/GenBank/DDBJ databases">
        <authorList>
            <person name="Chiriac C."/>
            <person name="Salcher M."/>
            <person name="Ghai R."/>
            <person name="Kavagutti S V."/>
        </authorList>
    </citation>
    <scope>NUCLEOTIDE SEQUENCE</scope>
</reference>
<organism evidence="1">
    <name type="scientific">freshwater metagenome</name>
    <dbReference type="NCBI Taxonomy" id="449393"/>
    <lineage>
        <taxon>unclassified sequences</taxon>
        <taxon>metagenomes</taxon>
        <taxon>ecological metagenomes</taxon>
    </lineage>
</organism>
<sequence length="400" mass="45708">MGRRIRVVFLTFYFEAWDALDELYRKMLESADYEPIVVSIPRKLTGDDEFGDEAKVSEYLTSQGVEHLRFDYADPYDGFERLREINPDYIFLNYPWQKNYQPAYRIEKLISIARVCYVPYFSLPLVNEPGIKGVAPHLFRQSTHRLAHLIFLQDRDAKEAFEGTERGGSHVHFTGTPKVDALIAKAKSEKPFWPVGHKRADTSEGRAFRVLWGPHHTFSEGWLNFGVFNEICEQMLELAKRRPEIDFVLRPHPYMFGTLTSQGYMTEDQLSQWKTAWEALPNTAIDTSSSYASLMLAADLLFTDGISFLVEYPLVTGRSPVFIEKPNHWAFNPLGEKAAAASIRVENFSEFESTLNKAIEWGLPSRASEIEQLFSAAIPFAGQSADRILAILQSDARDLL</sequence>
<gene>
    <name evidence="1" type="ORF">UFOPK1410_00503</name>
</gene>
<evidence type="ECO:0000313" key="1">
    <source>
        <dbReference type="EMBL" id="CAB4536769.1"/>
    </source>
</evidence>
<dbReference type="AlphaFoldDB" id="A0A6J6BEF2"/>
<dbReference type="SUPFAM" id="SSF53756">
    <property type="entry name" value="UDP-Glycosyltransferase/glycogen phosphorylase"/>
    <property type="match status" value="1"/>
</dbReference>